<name>A0AA96FDG2_9MICO</name>
<dbReference type="KEGG" id="dcp:RN607_02745"/>
<feature type="chain" id="PRO_5041667682" evidence="2">
    <location>
        <begin position="31"/>
        <end position="388"/>
    </location>
</feature>
<gene>
    <name evidence="3" type="ORF">RN607_02745</name>
</gene>
<evidence type="ECO:0000313" key="3">
    <source>
        <dbReference type="EMBL" id="WNM27938.1"/>
    </source>
</evidence>
<accession>A0AA96FDG2</accession>
<feature type="signal peptide" evidence="2">
    <location>
        <begin position="1"/>
        <end position="30"/>
    </location>
</feature>
<protein>
    <submittedName>
        <fullName evidence="3">Uncharacterized protein</fullName>
    </submittedName>
</protein>
<proteinExistence type="predicted"/>
<evidence type="ECO:0000256" key="2">
    <source>
        <dbReference type="SAM" id="SignalP"/>
    </source>
</evidence>
<dbReference type="AlphaFoldDB" id="A0AA96FDG2"/>
<feature type="region of interest" description="Disordered" evidence="1">
    <location>
        <begin position="33"/>
        <end position="80"/>
    </location>
</feature>
<sequence length="388" mass="41054">MRDDKGDLVMRIVPGAATFLGCALALAACAGGGAPSASPSGSSTAPPTPSVTASTATAASSPTAPEGRNPDMGAQEASLRASLAQTGESWLTDPVQLDTPSWAADDAFWNTGVDELAWFRVGTRDGNDILQHGIGGETVEVAADGTPTWIPFPFPWQATTVVSWAPEIASDPDVYYDSLAAPATADLDGLQVSLRGPWLPLLGSWQSEQVATVDAWTVDRFTQDPYVSWGTDPGWSTYAQMLENVAYGRGTATGGWYDAPPTRPAWEDIAWADGYGTTAGQFVDLFDVACGPYTMLTWNILLTDPLQSDWVQAGTVDGSPVYAMATTSTLAELMYGYYSEDPNGMVPDAQALSLVDYARSPAVLAMPAGDGSGWWLLLNQSLSLRAWC</sequence>
<dbReference type="PROSITE" id="PS51257">
    <property type="entry name" value="PROKAR_LIPOPROTEIN"/>
    <property type="match status" value="1"/>
</dbReference>
<feature type="compositionally biased region" description="Low complexity" evidence="1">
    <location>
        <begin position="33"/>
        <end position="65"/>
    </location>
</feature>
<evidence type="ECO:0000256" key="1">
    <source>
        <dbReference type="SAM" id="MobiDB-lite"/>
    </source>
</evidence>
<dbReference type="RefSeq" id="WP_313544174.1">
    <property type="nucleotide sequence ID" value="NZ_CP134880.1"/>
</dbReference>
<reference evidence="3" key="1">
    <citation type="submission" date="2023-09" db="EMBL/GenBank/DDBJ databases">
        <title>Demequina sp. a novel bacteria isolated from Capsicum annuum.</title>
        <authorList>
            <person name="Humaira Z."/>
            <person name="Lee J."/>
            <person name="Cho D."/>
        </authorList>
    </citation>
    <scope>NUCLEOTIDE SEQUENCE</scope>
    <source>
        <strain evidence="3">PMTSA13</strain>
    </source>
</reference>
<organism evidence="3">
    <name type="scientific">Demequina capsici</name>
    <dbReference type="NCBI Taxonomy" id="3075620"/>
    <lineage>
        <taxon>Bacteria</taxon>
        <taxon>Bacillati</taxon>
        <taxon>Actinomycetota</taxon>
        <taxon>Actinomycetes</taxon>
        <taxon>Micrococcales</taxon>
        <taxon>Demequinaceae</taxon>
        <taxon>Demequina</taxon>
    </lineage>
</organism>
<dbReference type="EMBL" id="CP134880">
    <property type="protein sequence ID" value="WNM27938.1"/>
    <property type="molecule type" value="Genomic_DNA"/>
</dbReference>
<dbReference type="Proteomes" id="UP001303408">
    <property type="component" value="Chromosome"/>
</dbReference>
<keyword evidence="2" id="KW-0732">Signal</keyword>